<feature type="transmembrane region" description="Helical" evidence="10">
    <location>
        <begin position="394"/>
        <end position="414"/>
    </location>
</feature>
<protein>
    <submittedName>
        <fullName evidence="12">Na+:H+ antiporter</fullName>
    </submittedName>
</protein>
<comment type="caution">
    <text evidence="12">The sequence shown here is derived from an EMBL/GenBank/DDBJ whole genome shotgun (WGS) entry which is preliminary data.</text>
</comment>
<evidence type="ECO:0000256" key="6">
    <source>
        <dbReference type="ARBA" id="ARBA00023053"/>
    </source>
</evidence>
<keyword evidence="2 10" id="KW-0813">Transport</keyword>
<organism evidence="12 13">
    <name type="scientific">Undibacterium terreum</name>
    <dbReference type="NCBI Taxonomy" id="1224302"/>
    <lineage>
        <taxon>Bacteria</taxon>
        <taxon>Pseudomonadati</taxon>
        <taxon>Pseudomonadota</taxon>
        <taxon>Betaproteobacteria</taxon>
        <taxon>Burkholderiales</taxon>
        <taxon>Oxalobacteraceae</taxon>
        <taxon>Undibacterium</taxon>
    </lineage>
</organism>
<keyword evidence="3" id="KW-1003">Cell membrane</keyword>
<dbReference type="PANTHER" id="PTHR10110:SF86">
    <property type="entry name" value="SODIUM_HYDROGEN EXCHANGER 7"/>
    <property type="match status" value="1"/>
</dbReference>
<comment type="subcellular location">
    <subcellularLocation>
        <location evidence="10">Cell inner membrane</location>
        <topology evidence="10">Multi-pass membrane protein</topology>
    </subcellularLocation>
    <subcellularLocation>
        <location evidence="1">Cell membrane</location>
        <topology evidence="1">Multi-pass membrane protein</topology>
    </subcellularLocation>
</comment>
<evidence type="ECO:0000256" key="8">
    <source>
        <dbReference type="ARBA" id="ARBA00023136"/>
    </source>
</evidence>
<keyword evidence="10" id="KW-0997">Cell inner membrane</keyword>
<keyword evidence="13" id="KW-1185">Reference proteome</keyword>
<evidence type="ECO:0000313" key="12">
    <source>
        <dbReference type="EMBL" id="GGD02089.1"/>
    </source>
</evidence>
<dbReference type="AlphaFoldDB" id="A0A916V1N3"/>
<dbReference type="RefSeq" id="WP_188569587.1">
    <property type="nucleotide sequence ID" value="NZ_BMED01000012.1"/>
</dbReference>
<dbReference type="InterPro" id="IPR018422">
    <property type="entry name" value="Cation/H_exchanger_CPA1"/>
</dbReference>
<dbReference type="GO" id="GO:0005886">
    <property type="term" value="C:plasma membrane"/>
    <property type="evidence" value="ECO:0007669"/>
    <property type="project" value="UniProtKB-SubCell"/>
</dbReference>
<accession>A0A916V1N3</accession>
<feature type="transmembrane region" description="Helical" evidence="10">
    <location>
        <begin position="312"/>
        <end position="337"/>
    </location>
</feature>
<feature type="transmembrane region" description="Helical" evidence="10">
    <location>
        <begin position="6"/>
        <end position="24"/>
    </location>
</feature>
<feature type="transmembrane region" description="Helical" evidence="10">
    <location>
        <begin position="31"/>
        <end position="49"/>
    </location>
</feature>
<feature type="transmembrane region" description="Helical" evidence="10">
    <location>
        <begin position="84"/>
        <end position="107"/>
    </location>
</feature>
<keyword evidence="4 10" id="KW-0812">Transmembrane</keyword>
<feature type="transmembrane region" description="Helical" evidence="10">
    <location>
        <begin position="182"/>
        <end position="204"/>
    </location>
</feature>
<proteinExistence type="inferred from homology"/>
<evidence type="ECO:0000256" key="4">
    <source>
        <dbReference type="ARBA" id="ARBA00022692"/>
    </source>
</evidence>
<dbReference type="Proteomes" id="UP000637423">
    <property type="component" value="Unassembled WGS sequence"/>
</dbReference>
<sequence>MNSFEIVLAMLLAVVASGYLLRLLPLPLPLPLLQIALGVLIAVFFRNGVMLEPDIFFILFLPPLLFLDGWRIPKNDLLRDKGIILAMALGLVVFTVLGAGYMIHWMIPSLPLPVAFALAAVVSPTDPVAVSSIAARSLFPKRLTHILQGESILNDASGLVCFRFAVAAATTGTFSFTSATLAFLWLAAGGIAIGVIVTLLITGAQQWLTRRLDEPVGSSILVNMLLPFGAYMAAEHLHTSGILAAVSAGIVMSHVELSGQTLASTRIKRSAVWDTVQFSLNGVMFVLLGEQLPHILRGAGESIGQGTHMSRWWLAGYALAISTGLIMLRFIWVWGTLRLMMFKQSKSHARVTRLQLRLVLATSLAGARGAITLAGVMTLPLTLPSGDVFPARDLTILLASAIILLSLLAASIGLPRLLGGMYFPDEPAALQAEDRARREAAEAAIAAIGQAQLELMSRSPDPEIYPQAAAYVIGLYQYRLGADSDSDFGEGRSHERDHAEKVLRLAALQAERTTIFQLALHGQLSDDFSRKLVREIDLIEARYH</sequence>
<evidence type="ECO:0000256" key="7">
    <source>
        <dbReference type="ARBA" id="ARBA00023065"/>
    </source>
</evidence>
<evidence type="ECO:0000256" key="3">
    <source>
        <dbReference type="ARBA" id="ARBA00022475"/>
    </source>
</evidence>
<dbReference type="Pfam" id="PF00999">
    <property type="entry name" value="Na_H_Exchanger"/>
    <property type="match status" value="1"/>
</dbReference>
<dbReference type="GO" id="GO:0098719">
    <property type="term" value="P:sodium ion import across plasma membrane"/>
    <property type="evidence" value="ECO:0007669"/>
    <property type="project" value="TreeGrafter"/>
</dbReference>
<evidence type="ECO:0000259" key="11">
    <source>
        <dbReference type="Pfam" id="PF00999"/>
    </source>
</evidence>
<keyword evidence="10" id="KW-0050">Antiport</keyword>
<keyword evidence="9 10" id="KW-0739">Sodium transport</keyword>
<feature type="transmembrane region" description="Helical" evidence="10">
    <location>
        <begin position="358"/>
        <end position="382"/>
    </location>
</feature>
<name>A0A916V1N3_9BURK</name>
<dbReference type="GO" id="GO:0015386">
    <property type="term" value="F:potassium:proton antiporter activity"/>
    <property type="evidence" value="ECO:0007669"/>
    <property type="project" value="TreeGrafter"/>
</dbReference>
<evidence type="ECO:0000256" key="1">
    <source>
        <dbReference type="ARBA" id="ARBA00004651"/>
    </source>
</evidence>
<keyword evidence="6 10" id="KW-0915">Sodium</keyword>
<feature type="transmembrane region" description="Helical" evidence="10">
    <location>
        <begin position="216"/>
        <end position="234"/>
    </location>
</feature>
<evidence type="ECO:0000313" key="13">
    <source>
        <dbReference type="Proteomes" id="UP000637423"/>
    </source>
</evidence>
<keyword evidence="5 10" id="KW-1133">Transmembrane helix</keyword>
<feature type="domain" description="Cation/H+ exchanger transmembrane" evidence="11">
    <location>
        <begin position="15"/>
        <end position="418"/>
    </location>
</feature>
<dbReference type="InterPro" id="IPR006153">
    <property type="entry name" value="Cation/H_exchanger_TM"/>
</dbReference>
<keyword evidence="8 10" id="KW-0472">Membrane</keyword>
<feature type="transmembrane region" description="Helical" evidence="10">
    <location>
        <begin position="55"/>
        <end position="72"/>
    </location>
</feature>
<comment type="function">
    <text evidence="10">Na(+)/H(+) antiporter that extrudes sodium in exchange for external protons.</text>
</comment>
<gene>
    <name evidence="12" type="primary">yjcE</name>
    <name evidence="12" type="ORF">GCM10011396_57020</name>
</gene>
<reference evidence="12" key="1">
    <citation type="journal article" date="2014" name="Int. J. Syst. Evol. Microbiol.">
        <title>Complete genome sequence of Corynebacterium casei LMG S-19264T (=DSM 44701T), isolated from a smear-ripened cheese.</title>
        <authorList>
            <consortium name="US DOE Joint Genome Institute (JGI-PGF)"/>
            <person name="Walter F."/>
            <person name="Albersmeier A."/>
            <person name="Kalinowski J."/>
            <person name="Ruckert C."/>
        </authorList>
    </citation>
    <scope>NUCLEOTIDE SEQUENCE</scope>
    <source>
        <strain evidence="12">CGMCC 1.10998</strain>
    </source>
</reference>
<dbReference type="Gene3D" id="6.10.140.1330">
    <property type="match status" value="1"/>
</dbReference>
<comment type="caution">
    <text evidence="10">Lacks conserved residue(s) required for the propagation of feature annotation.</text>
</comment>
<dbReference type="GO" id="GO:0051453">
    <property type="term" value="P:regulation of intracellular pH"/>
    <property type="evidence" value="ECO:0007669"/>
    <property type="project" value="TreeGrafter"/>
</dbReference>
<keyword evidence="7 10" id="KW-0406">Ion transport</keyword>
<dbReference type="GO" id="GO:0015385">
    <property type="term" value="F:sodium:proton antiporter activity"/>
    <property type="evidence" value="ECO:0007669"/>
    <property type="project" value="InterPro"/>
</dbReference>
<reference evidence="12" key="2">
    <citation type="submission" date="2020-09" db="EMBL/GenBank/DDBJ databases">
        <authorList>
            <person name="Sun Q."/>
            <person name="Zhou Y."/>
        </authorList>
    </citation>
    <scope>NUCLEOTIDE SEQUENCE</scope>
    <source>
        <strain evidence="12">CGMCC 1.10998</strain>
    </source>
</reference>
<comment type="similarity">
    <text evidence="10">Belongs to the monovalent cation:proton antiporter 1 (CPA1) transporter (TC 2.A.36) family.</text>
</comment>
<evidence type="ECO:0000256" key="10">
    <source>
        <dbReference type="RuleBase" id="RU366002"/>
    </source>
</evidence>
<dbReference type="EMBL" id="BMED01000012">
    <property type="protein sequence ID" value="GGD02089.1"/>
    <property type="molecule type" value="Genomic_DNA"/>
</dbReference>
<dbReference type="PANTHER" id="PTHR10110">
    <property type="entry name" value="SODIUM/HYDROGEN EXCHANGER"/>
    <property type="match status" value="1"/>
</dbReference>
<evidence type="ECO:0000256" key="2">
    <source>
        <dbReference type="ARBA" id="ARBA00022448"/>
    </source>
</evidence>
<dbReference type="NCBIfam" id="TIGR00831">
    <property type="entry name" value="a_cpa1"/>
    <property type="match status" value="1"/>
</dbReference>
<evidence type="ECO:0000256" key="9">
    <source>
        <dbReference type="ARBA" id="ARBA00023201"/>
    </source>
</evidence>
<dbReference type="InterPro" id="IPR004705">
    <property type="entry name" value="Cation/H_exchanger_CPA1_bac"/>
</dbReference>
<evidence type="ECO:0000256" key="5">
    <source>
        <dbReference type="ARBA" id="ARBA00022989"/>
    </source>
</evidence>